<proteinExistence type="inferred from homology"/>
<dbReference type="AlphaFoldDB" id="A0A7K1L367"/>
<protein>
    <recommendedName>
        <fullName evidence="2">YCII-related domain-containing protein</fullName>
    </recommendedName>
</protein>
<dbReference type="Proteomes" id="UP000432015">
    <property type="component" value="Unassembled WGS sequence"/>
</dbReference>
<name>A0A7K1L367_9ACTN</name>
<evidence type="ECO:0000313" key="4">
    <source>
        <dbReference type="Proteomes" id="UP000432015"/>
    </source>
</evidence>
<evidence type="ECO:0000313" key="3">
    <source>
        <dbReference type="EMBL" id="MUN38870.1"/>
    </source>
</evidence>
<evidence type="ECO:0000259" key="2">
    <source>
        <dbReference type="Pfam" id="PF03795"/>
    </source>
</evidence>
<keyword evidence="4" id="KW-1185">Reference proteome</keyword>
<dbReference type="Gene3D" id="3.30.70.1060">
    <property type="entry name" value="Dimeric alpha+beta barrel"/>
    <property type="match status" value="1"/>
</dbReference>
<dbReference type="InterPro" id="IPR011008">
    <property type="entry name" value="Dimeric_a/b-barrel"/>
</dbReference>
<comment type="caution">
    <text evidence="3">The sequence shown here is derived from an EMBL/GenBank/DDBJ whole genome shotgun (WGS) entry which is preliminary data.</text>
</comment>
<dbReference type="SUPFAM" id="SSF54909">
    <property type="entry name" value="Dimeric alpha+beta barrel"/>
    <property type="match status" value="1"/>
</dbReference>
<accession>A0A7K1L367</accession>
<sequence>MKFVVNLYLSPEAAPGPGSGREEFLAVAREAGELIGGHVLADPSVSVVVRARAGAAEVSEGPYLRAAEPLTGQYLLDCPSLDRAVELAALSAAGWPGGVEVWPLMDAGGMEM</sequence>
<feature type="domain" description="YCII-related" evidence="2">
    <location>
        <begin position="24"/>
        <end position="104"/>
    </location>
</feature>
<dbReference type="EMBL" id="WOFH01000006">
    <property type="protein sequence ID" value="MUN38870.1"/>
    <property type="molecule type" value="Genomic_DNA"/>
</dbReference>
<organism evidence="3 4">
    <name type="scientific">Actinomadura litoris</name>
    <dbReference type="NCBI Taxonomy" id="2678616"/>
    <lineage>
        <taxon>Bacteria</taxon>
        <taxon>Bacillati</taxon>
        <taxon>Actinomycetota</taxon>
        <taxon>Actinomycetes</taxon>
        <taxon>Streptosporangiales</taxon>
        <taxon>Thermomonosporaceae</taxon>
        <taxon>Actinomadura</taxon>
    </lineage>
</organism>
<reference evidence="3 4" key="1">
    <citation type="submission" date="2019-11" db="EMBL/GenBank/DDBJ databases">
        <authorList>
            <person name="Cao P."/>
        </authorList>
    </citation>
    <scope>NUCLEOTIDE SEQUENCE [LARGE SCALE GENOMIC DNA]</scope>
    <source>
        <strain evidence="3 4">NEAU-AAG5</strain>
    </source>
</reference>
<dbReference type="InterPro" id="IPR005545">
    <property type="entry name" value="YCII"/>
</dbReference>
<dbReference type="Pfam" id="PF03795">
    <property type="entry name" value="YCII"/>
    <property type="match status" value="1"/>
</dbReference>
<gene>
    <name evidence="3" type="ORF">GNZ18_19990</name>
</gene>
<comment type="similarity">
    <text evidence="1">Belongs to the YciI family.</text>
</comment>
<dbReference type="RefSeq" id="WP_156217981.1">
    <property type="nucleotide sequence ID" value="NZ_WOFH01000006.1"/>
</dbReference>
<evidence type="ECO:0000256" key="1">
    <source>
        <dbReference type="ARBA" id="ARBA00007689"/>
    </source>
</evidence>